<dbReference type="AlphaFoldDB" id="A0A820KL78"/>
<dbReference type="Gene3D" id="1.50.10.10">
    <property type="match status" value="1"/>
</dbReference>
<dbReference type="Pfam" id="PF06824">
    <property type="entry name" value="Glyco_hydro_125"/>
    <property type="match status" value="1"/>
</dbReference>
<reference evidence="1" key="1">
    <citation type="submission" date="2021-02" db="EMBL/GenBank/DDBJ databases">
        <authorList>
            <person name="Nowell W R."/>
        </authorList>
    </citation>
    <scope>NUCLEOTIDE SEQUENCE</scope>
</reference>
<dbReference type="InterPro" id="IPR008928">
    <property type="entry name" value="6-hairpin_glycosidase_sf"/>
</dbReference>
<dbReference type="InterPro" id="IPR012341">
    <property type="entry name" value="6hp_glycosidase-like_sf"/>
</dbReference>
<protein>
    <submittedName>
        <fullName evidence="1">Uncharacterized protein</fullName>
    </submittedName>
</protein>
<name>A0A820KL78_9BILA</name>
<feature type="non-terminal residue" evidence="1">
    <location>
        <position position="1"/>
    </location>
</feature>
<dbReference type="EMBL" id="CAJOAZ010020255">
    <property type="protein sequence ID" value="CAF4344491.1"/>
    <property type="molecule type" value="Genomic_DNA"/>
</dbReference>
<dbReference type="InterPro" id="IPR008313">
    <property type="entry name" value="GH125"/>
</dbReference>
<dbReference type="Proteomes" id="UP000663844">
    <property type="component" value="Unassembled WGS sequence"/>
</dbReference>
<evidence type="ECO:0000313" key="2">
    <source>
        <dbReference type="Proteomes" id="UP000663844"/>
    </source>
</evidence>
<gene>
    <name evidence="1" type="ORF">OXD698_LOCUS48420</name>
</gene>
<dbReference type="SUPFAM" id="SSF48208">
    <property type="entry name" value="Six-hairpin glycosidases"/>
    <property type="match status" value="1"/>
</dbReference>
<evidence type="ECO:0000313" key="1">
    <source>
        <dbReference type="EMBL" id="CAF4344491.1"/>
    </source>
</evidence>
<accession>A0A820KL78</accession>
<proteinExistence type="predicted"/>
<comment type="caution">
    <text evidence="1">The sequence shown here is derived from an EMBL/GenBank/DDBJ whole genome shotgun (WGS) entry which is preliminary data.</text>
</comment>
<organism evidence="1 2">
    <name type="scientific">Adineta steineri</name>
    <dbReference type="NCBI Taxonomy" id="433720"/>
    <lineage>
        <taxon>Eukaryota</taxon>
        <taxon>Metazoa</taxon>
        <taxon>Spiralia</taxon>
        <taxon>Gnathifera</taxon>
        <taxon>Rotifera</taxon>
        <taxon>Eurotatoria</taxon>
        <taxon>Bdelloidea</taxon>
        <taxon>Adinetida</taxon>
        <taxon>Adinetidae</taxon>
        <taxon>Adineta</taxon>
    </lineage>
</organism>
<dbReference type="GO" id="GO:0005975">
    <property type="term" value="P:carbohydrate metabolic process"/>
    <property type="evidence" value="ECO:0007669"/>
    <property type="project" value="InterPro"/>
</dbReference>
<sequence length="86" mass="9973">MIVSTFGISIHLVVINNKTACPYIYQREGIPPDPRGAQAKPNGLIYSFFRPSDDLQTYPYLIPSQFFAYHTLKLLFELVHNFNWTH</sequence>